<gene>
    <name evidence="1" type="ORF">GLOINDRAFT_107228</name>
</gene>
<accession>U9USF8</accession>
<evidence type="ECO:0000313" key="1">
    <source>
        <dbReference type="EMBL" id="ESA23364.1"/>
    </source>
</evidence>
<organism evidence="1">
    <name type="scientific">Rhizophagus irregularis (strain DAOM 181602 / DAOM 197198 / MUCL 43194)</name>
    <name type="common">Arbuscular mycorrhizal fungus</name>
    <name type="synonym">Glomus intraradices</name>
    <dbReference type="NCBI Taxonomy" id="747089"/>
    <lineage>
        <taxon>Eukaryota</taxon>
        <taxon>Fungi</taxon>
        <taxon>Fungi incertae sedis</taxon>
        <taxon>Mucoromycota</taxon>
        <taxon>Glomeromycotina</taxon>
        <taxon>Glomeromycetes</taxon>
        <taxon>Glomerales</taxon>
        <taxon>Glomeraceae</taxon>
        <taxon>Rhizophagus</taxon>
    </lineage>
</organism>
<protein>
    <submittedName>
        <fullName evidence="1">Uncharacterized protein</fullName>
    </submittedName>
</protein>
<dbReference type="AlphaFoldDB" id="U9USF8"/>
<dbReference type="EMBL" id="KI274825">
    <property type="protein sequence ID" value="ESA23364.1"/>
    <property type="molecule type" value="Genomic_DNA"/>
</dbReference>
<dbReference type="HOGENOM" id="CLU_2590947_0_0_1"/>
<name>U9USF8_RHIID</name>
<proteinExistence type="predicted"/>
<reference evidence="1" key="1">
    <citation type="submission" date="2013-07" db="EMBL/GenBank/DDBJ databases">
        <title>The genome of an arbuscular mycorrhizal fungus provides insights into the evolution of the oldest plant symbiosis.</title>
        <authorList>
            <consortium name="DOE Joint Genome Institute"/>
            <person name="Tisserant E."/>
            <person name="Malbreil M."/>
            <person name="Kuo A."/>
            <person name="Kohler A."/>
            <person name="Symeonidi A."/>
            <person name="Balestrini R."/>
            <person name="Charron P."/>
            <person name="Duensing N."/>
            <person name="Frei-dit-Frey N."/>
            <person name="Gianinazzi-Pearson V."/>
            <person name="Gilbert B."/>
            <person name="Handa Y."/>
            <person name="Hijri M."/>
            <person name="Kaul R."/>
            <person name="Kawaguchi M."/>
            <person name="Krajinski F."/>
            <person name="Lammers P."/>
            <person name="Lapierre D."/>
            <person name="Masclaux F.G."/>
            <person name="Murat C."/>
            <person name="Morin E."/>
            <person name="Ndikumana S."/>
            <person name="Pagni M."/>
            <person name="Petitpierre D."/>
            <person name="Requena N."/>
            <person name="Rosikiewicz P."/>
            <person name="Riley R."/>
            <person name="Saito K."/>
            <person name="San Clemente H."/>
            <person name="Shapiro H."/>
            <person name="van Tuinen D."/>
            <person name="Becard G."/>
            <person name="Bonfante P."/>
            <person name="Paszkowski U."/>
            <person name="Shachar-Hill Y."/>
            <person name="Young J.P."/>
            <person name="Sanders I.R."/>
            <person name="Henrissat B."/>
            <person name="Rensing S.A."/>
            <person name="Grigoriev I.V."/>
            <person name="Corradi N."/>
            <person name="Roux C."/>
            <person name="Martin F."/>
        </authorList>
    </citation>
    <scope>NUCLEOTIDE SEQUENCE</scope>
    <source>
        <strain evidence="1">DAOM 197198</strain>
    </source>
</reference>
<sequence length="80" mass="9435">MAHLNTQGRVINPELATQNFRYAGEALCDIWRFLERKFDAHYVDTLTNPFENVKFEGTDKERAEELIRRDKIQKDANTFS</sequence>